<evidence type="ECO:0000256" key="1">
    <source>
        <dbReference type="SAM" id="MobiDB-lite"/>
    </source>
</evidence>
<dbReference type="Proteomes" id="UP001190700">
    <property type="component" value="Unassembled WGS sequence"/>
</dbReference>
<dbReference type="AlphaFoldDB" id="A0AAE0BBJ1"/>
<reference evidence="2 3" key="1">
    <citation type="journal article" date="2015" name="Genome Biol. Evol.">
        <title>Comparative Genomics of a Bacterivorous Green Alga Reveals Evolutionary Causalities and Consequences of Phago-Mixotrophic Mode of Nutrition.</title>
        <authorList>
            <person name="Burns J.A."/>
            <person name="Paasch A."/>
            <person name="Narechania A."/>
            <person name="Kim E."/>
        </authorList>
    </citation>
    <scope>NUCLEOTIDE SEQUENCE [LARGE SCALE GENOMIC DNA]</scope>
    <source>
        <strain evidence="2 3">PLY_AMNH</strain>
    </source>
</reference>
<feature type="region of interest" description="Disordered" evidence="1">
    <location>
        <begin position="282"/>
        <end position="307"/>
    </location>
</feature>
<gene>
    <name evidence="2" type="ORF">CYMTET_56311</name>
</gene>
<comment type="caution">
    <text evidence="2">The sequence shown here is derived from an EMBL/GenBank/DDBJ whole genome shotgun (WGS) entry which is preliminary data.</text>
</comment>
<protein>
    <submittedName>
        <fullName evidence="2">Uncharacterized protein</fullName>
    </submittedName>
</protein>
<feature type="compositionally biased region" description="Polar residues" evidence="1">
    <location>
        <begin position="295"/>
        <end position="305"/>
    </location>
</feature>
<dbReference type="EMBL" id="LGRX02035729">
    <property type="protein sequence ID" value="KAK3233387.1"/>
    <property type="molecule type" value="Genomic_DNA"/>
</dbReference>
<feature type="region of interest" description="Disordered" evidence="1">
    <location>
        <begin position="130"/>
        <end position="178"/>
    </location>
</feature>
<feature type="region of interest" description="Disordered" evidence="1">
    <location>
        <begin position="365"/>
        <end position="387"/>
    </location>
</feature>
<feature type="compositionally biased region" description="Pro residues" evidence="1">
    <location>
        <begin position="374"/>
        <end position="387"/>
    </location>
</feature>
<name>A0AAE0BBJ1_9CHLO</name>
<feature type="compositionally biased region" description="Basic and acidic residues" evidence="1">
    <location>
        <begin position="1"/>
        <end position="17"/>
    </location>
</feature>
<evidence type="ECO:0000313" key="3">
    <source>
        <dbReference type="Proteomes" id="UP001190700"/>
    </source>
</evidence>
<sequence length="387" mass="42130">MRMTFRSERVSQFRESIEQQEATCELPKETEPASAEETEFGTVVEAVHNRGPINVVKLQSIAGLPERPPTKPVESVSEYVASMHFKPASFKLSPALEDTFMDNMEELLEQVTGNSWNWKVQMTPNAAIAAPMQPRPPAAPRAPRAESAGGRAREETHRTSFLTDLPPDTPRDEGHSAAGNDAISHLVETQPAAERPCVEPGTVAARLRAPLVPRVPVEVAEAYRSAAIRHAGELAREFRKSGAMLGQCPFSSGNGPGKSKKKGSGGGFCAKPPTFVYKRMSPRPPSPEIGEHENQNTIVSPGSNHRQIKVPRAHGPRVLKSSYGPVAPHTHRGDIRRINSGVALCAIPASKDDLNLPYRVVDLTNDIPRGWTPSPSPRAPPPQQRVH</sequence>
<feature type="compositionally biased region" description="Low complexity" evidence="1">
    <location>
        <begin position="141"/>
        <end position="150"/>
    </location>
</feature>
<organism evidence="2 3">
    <name type="scientific">Cymbomonas tetramitiformis</name>
    <dbReference type="NCBI Taxonomy" id="36881"/>
    <lineage>
        <taxon>Eukaryota</taxon>
        <taxon>Viridiplantae</taxon>
        <taxon>Chlorophyta</taxon>
        <taxon>Pyramimonadophyceae</taxon>
        <taxon>Pyramimonadales</taxon>
        <taxon>Pyramimonadaceae</taxon>
        <taxon>Cymbomonas</taxon>
    </lineage>
</organism>
<feature type="region of interest" description="Disordered" evidence="1">
    <location>
        <begin position="1"/>
        <end position="37"/>
    </location>
</feature>
<accession>A0AAE0BBJ1</accession>
<keyword evidence="3" id="KW-1185">Reference proteome</keyword>
<evidence type="ECO:0000313" key="2">
    <source>
        <dbReference type="EMBL" id="KAK3233387.1"/>
    </source>
</evidence>
<proteinExistence type="predicted"/>